<feature type="domain" description="Myosin motor" evidence="2">
    <location>
        <begin position="1"/>
        <end position="68"/>
    </location>
</feature>
<name>A0A7L4FY67_9COLU</name>
<dbReference type="AlphaFoldDB" id="A0A7L4FY67"/>
<evidence type="ECO:0000259" key="2">
    <source>
        <dbReference type="PROSITE" id="PS51456"/>
    </source>
</evidence>
<feature type="non-terminal residue" evidence="3">
    <location>
        <position position="68"/>
    </location>
</feature>
<dbReference type="SUPFAM" id="SSF52540">
    <property type="entry name" value="P-loop containing nucleoside triphosphate hydrolases"/>
    <property type="match status" value="1"/>
</dbReference>
<comment type="caution">
    <text evidence="1">Lacks conserved residue(s) required for the propagation of feature annotation.</text>
</comment>
<dbReference type="Gene3D" id="1.20.120.720">
    <property type="entry name" value="Myosin VI head, motor domain, U50 subdomain"/>
    <property type="match status" value="1"/>
</dbReference>
<dbReference type="PROSITE" id="PS51456">
    <property type="entry name" value="MYOSIN_MOTOR"/>
    <property type="match status" value="1"/>
</dbReference>
<keyword evidence="1" id="KW-0505">Motor protein</keyword>
<dbReference type="InterPro" id="IPR001609">
    <property type="entry name" value="Myosin_head_motor_dom-like"/>
</dbReference>
<dbReference type="InterPro" id="IPR027417">
    <property type="entry name" value="P-loop_NTPase"/>
</dbReference>
<comment type="similarity">
    <text evidence="1">Belongs to the TRAFAC class myosin-kinesin ATPase superfamily. Myosin family.</text>
</comment>
<sequence length="68" mass="7440">TAGVPEADQLELFSVLAAILHLGNIAVRGRDRRGDGCFVEPDDEALGMFCSLLGVEVSQVTRWLCHRK</sequence>
<evidence type="ECO:0000313" key="3">
    <source>
        <dbReference type="EMBL" id="NXW91797.1"/>
    </source>
</evidence>
<comment type="caution">
    <text evidence="3">The sequence shown here is derived from an EMBL/GenBank/DDBJ whole genome shotgun (WGS) entry which is preliminary data.</text>
</comment>
<keyword evidence="1" id="KW-0518">Myosin</keyword>
<proteinExistence type="inferred from homology"/>
<accession>A0A7L4FY67</accession>
<dbReference type="GO" id="GO:0005524">
    <property type="term" value="F:ATP binding"/>
    <property type="evidence" value="ECO:0007669"/>
    <property type="project" value="InterPro"/>
</dbReference>
<dbReference type="OrthoDB" id="6108017at2759"/>
<organism evidence="3 4">
    <name type="scientific">Pampusana beccarii</name>
    <name type="common">Western bronze ground-dove</name>
    <dbReference type="NCBI Taxonomy" id="2953425"/>
    <lineage>
        <taxon>Eukaryota</taxon>
        <taxon>Metazoa</taxon>
        <taxon>Chordata</taxon>
        <taxon>Craniata</taxon>
        <taxon>Vertebrata</taxon>
        <taxon>Euteleostomi</taxon>
        <taxon>Archelosauria</taxon>
        <taxon>Archosauria</taxon>
        <taxon>Dinosauria</taxon>
        <taxon>Saurischia</taxon>
        <taxon>Theropoda</taxon>
        <taxon>Coelurosauria</taxon>
        <taxon>Aves</taxon>
        <taxon>Neognathae</taxon>
        <taxon>Neoaves</taxon>
        <taxon>Columbimorphae</taxon>
        <taxon>Columbiformes</taxon>
        <taxon>Columbidae</taxon>
        <taxon>Pampusana</taxon>
    </lineage>
</organism>
<dbReference type="Pfam" id="PF00063">
    <property type="entry name" value="Myosin_head"/>
    <property type="match status" value="1"/>
</dbReference>
<dbReference type="EMBL" id="VWYH01008211">
    <property type="protein sequence ID" value="NXW91797.1"/>
    <property type="molecule type" value="Genomic_DNA"/>
</dbReference>
<feature type="non-terminal residue" evidence="3">
    <location>
        <position position="1"/>
    </location>
</feature>
<protein>
    <submittedName>
        <fullName evidence="3">MYO5B protein</fullName>
    </submittedName>
</protein>
<dbReference type="GO" id="GO:0016459">
    <property type="term" value="C:myosin complex"/>
    <property type="evidence" value="ECO:0007669"/>
    <property type="project" value="UniProtKB-KW"/>
</dbReference>
<dbReference type="GO" id="GO:0003779">
    <property type="term" value="F:actin binding"/>
    <property type="evidence" value="ECO:0007669"/>
    <property type="project" value="UniProtKB-KW"/>
</dbReference>
<dbReference type="Proteomes" id="UP000541332">
    <property type="component" value="Unassembled WGS sequence"/>
</dbReference>
<keyword evidence="4" id="KW-1185">Reference proteome</keyword>
<dbReference type="GO" id="GO:0003774">
    <property type="term" value="F:cytoskeletal motor activity"/>
    <property type="evidence" value="ECO:0007669"/>
    <property type="project" value="InterPro"/>
</dbReference>
<reference evidence="3 4" key="1">
    <citation type="submission" date="2020-02" db="EMBL/GenBank/DDBJ databases">
        <title>Bird 10,000 Genomes (B10K) Project - Family phase.</title>
        <authorList>
            <person name="Zhang G."/>
        </authorList>
    </citation>
    <scope>NUCLEOTIDE SEQUENCE [LARGE SCALE GENOMIC DNA]</scope>
    <source>
        <strain evidence="3">B10K-DU-006-06</strain>
    </source>
</reference>
<keyword evidence="1" id="KW-0009">Actin-binding</keyword>
<evidence type="ECO:0000313" key="4">
    <source>
        <dbReference type="Proteomes" id="UP000541332"/>
    </source>
</evidence>
<evidence type="ECO:0000256" key="1">
    <source>
        <dbReference type="PROSITE-ProRule" id="PRU00782"/>
    </source>
</evidence>
<gene>
    <name evidence="3" type="primary">Myo5b_6</name>
    <name evidence="3" type="ORF">ALOBEC_R15537</name>
</gene>